<evidence type="ECO:0000313" key="3">
    <source>
        <dbReference type="Proteomes" id="UP001597169"/>
    </source>
</evidence>
<feature type="signal peptide" evidence="1">
    <location>
        <begin position="1"/>
        <end position="24"/>
    </location>
</feature>
<evidence type="ECO:0000256" key="1">
    <source>
        <dbReference type="SAM" id="SignalP"/>
    </source>
</evidence>
<keyword evidence="3" id="KW-1185">Reference proteome</keyword>
<dbReference type="Proteomes" id="UP001597169">
    <property type="component" value="Unassembled WGS sequence"/>
</dbReference>
<sequence length="170" mass="19148">MKTKILLLMILILLILSGCSDKTAHVSLQDELDNVLKEADIHAERILHYEIKGNGVVAFYVKDNGIDSSYVEYNSGKWQLVDSSGSASLVETDLPISYVWEYTNDKPFRAVFGSVNQERITQVKVNGEPAKIIKFGDGTTLWYAILEEPYSNEDKLEAFSDSGEMVYKKE</sequence>
<comment type="caution">
    <text evidence="2">The sequence shown here is derived from an EMBL/GenBank/DDBJ whole genome shotgun (WGS) entry which is preliminary data.</text>
</comment>
<name>A0ABW3PUW1_9BACL</name>
<dbReference type="PROSITE" id="PS51257">
    <property type="entry name" value="PROKAR_LIPOPROTEIN"/>
    <property type="match status" value="1"/>
</dbReference>
<reference evidence="3" key="1">
    <citation type="journal article" date="2019" name="Int. J. Syst. Evol. Microbiol.">
        <title>The Global Catalogue of Microorganisms (GCM) 10K type strain sequencing project: providing services to taxonomists for standard genome sequencing and annotation.</title>
        <authorList>
            <consortium name="The Broad Institute Genomics Platform"/>
            <consortium name="The Broad Institute Genome Sequencing Center for Infectious Disease"/>
            <person name="Wu L."/>
            <person name="Ma J."/>
        </authorList>
    </citation>
    <scope>NUCLEOTIDE SEQUENCE [LARGE SCALE GENOMIC DNA]</scope>
    <source>
        <strain evidence="3">CCUG 53519</strain>
    </source>
</reference>
<feature type="chain" id="PRO_5046833154" description="Lipoprotein" evidence="1">
    <location>
        <begin position="25"/>
        <end position="170"/>
    </location>
</feature>
<accession>A0ABW3PUW1</accession>
<dbReference type="EMBL" id="JBHTKX010000001">
    <property type="protein sequence ID" value="MFD1128803.1"/>
    <property type="molecule type" value="Genomic_DNA"/>
</dbReference>
<keyword evidence="1" id="KW-0732">Signal</keyword>
<evidence type="ECO:0000313" key="2">
    <source>
        <dbReference type="EMBL" id="MFD1128803.1"/>
    </source>
</evidence>
<proteinExistence type="predicted"/>
<protein>
    <recommendedName>
        <fullName evidence="4">Lipoprotein</fullName>
    </recommendedName>
</protein>
<organism evidence="2 3">
    <name type="scientific">Paenibacillus provencensis</name>
    <dbReference type="NCBI Taxonomy" id="441151"/>
    <lineage>
        <taxon>Bacteria</taxon>
        <taxon>Bacillati</taxon>
        <taxon>Bacillota</taxon>
        <taxon>Bacilli</taxon>
        <taxon>Bacillales</taxon>
        <taxon>Paenibacillaceae</taxon>
        <taxon>Paenibacillus</taxon>
    </lineage>
</organism>
<evidence type="ECO:0008006" key="4">
    <source>
        <dbReference type="Google" id="ProtNLM"/>
    </source>
</evidence>
<gene>
    <name evidence="2" type="ORF">ACFQ3J_11535</name>
</gene>
<dbReference type="RefSeq" id="WP_251581777.1">
    <property type="nucleotide sequence ID" value="NZ_JBHTKX010000001.1"/>
</dbReference>